<dbReference type="EMBL" id="CM016554">
    <property type="protein sequence ID" value="TKW29017.1"/>
    <property type="molecule type" value="Genomic_DNA"/>
</dbReference>
<evidence type="ECO:0000313" key="2">
    <source>
        <dbReference type="Proteomes" id="UP000298652"/>
    </source>
</evidence>
<keyword evidence="2" id="KW-1185">Reference proteome</keyword>
<dbReference type="AlphaFoldDB" id="A0A4U6VVU5"/>
<name>A0A4U6VVU5_SETVI</name>
<dbReference type="Proteomes" id="UP000298652">
    <property type="component" value="Chromosome 3"/>
</dbReference>
<sequence>MALTQKLKKGSSFKRPWFEDDGILEKRILEMMIMLPVMLKWNPQRRSQCMLMKFSDGWFILQYIAWWDSPRNVHIYTDAITVRCNFFIDLLVHEANAWRTRLPGIVKHYL</sequence>
<proteinExistence type="predicted"/>
<accession>A0A4U6VVU5</accession>
<reference evidence="1" key="1">
    <citation type="submission" date="2019-03" db="EMBL/GenBank/DDBJ databases">
        <title>WGS assembly of Setaria viridis.</title>
        <authorList>
            <person name="Huang P."/>
            <person name="Jenkins J."/>
            <person name="Grimwood J."/>
            <person name="Barry K."/>
            <person name="Healey A."/>
            <person name="Mamidi S."/>
            <person name="Sreedasyam A."/>
            <person name="Shu S."/>
            <person name="Feldman M."/>
            <person name="Wu J."/>
            <person name="Yu Y."/>
            <person name="Chen C."/>
            <person name="Johnson J."/>
            <person name="Rokhsar D."/>
            <person name="Baxter I."/>
            <person name="Schmutz J."/>
            <person name="Brutnell T."/>
            <person name="Kellogg E."/>
        </authorList>
    </citation>
    <scope>NUCLEOTIDE SEQUENCE [LARGE SCALE GENOMIC DNA]</scope>
</reference>
<evidence type="ECO:0000313" key="1">
    <source>
        <dbReference type="EMBL" id="TKW29017.1"/>
    </source>
</evidence>
<gene>
    <name evidence="1" type="ORF">SEVIR_3G367700v2</name>
</gene>
<protein>
    <submittedName>
        <fullName evidence="1">Uncharacterized protein</fullName>
    </submittedName>
</protein>
<organism evidence="1 2">
    <name type="scientific">Setaria viridis</name>
    <name type="common">Green bristlegrass</name>
    <name type="synonym">Setaria italica subsp. viridis</name>
    <dbReference type="NCBI Taxonomy" id="4556"/>
    <lineage>
        <taxon>Eukaryota</taxon>
        <taxon>Viridiplantae</taxon>
        <taxon>Streptophyta</taxon>
        <taxon>Embryophyta</taxon>
        <taxon>Tracheophyta</taxon>
        <taxon>Spermatophyta</taxon>
        <taxon>Magnoliopsida</taxon>
        <taxon>Liliopsida</taxon>
        <taxon>Poales</taxon>
        <taxon>Poaceae</taxon>
        <taxon>PACMAD clade</taxon>
        <taxon>Panicoideae</taxon>
        <taxon>Panicodae</taxon>
        <taxon>Paniceae</taxon>
        <taxon>Cenchrinae</taxon>
        <taxon>Setaria</taxon>
    </lineage>
</organism>
<dbReference type="Gramene" id="TKW29017">
    <property type="protein sequence ID" value="TKW29017"/>
    <property type="gene ID" value="SEVIR_3G367700v2"/>
</dbReference>